<name>I3SY99_LOTJA</name>
<reference evidence="2" key="1">
    <citation type="submission" date="2012-05" db="EMBL/GenBank/DDBJ databases">
        <authorList>
            <person name="Krishnakumar V."/>
            <person name="Cheung F."/>
            <person name="Xiao Y."/>
            <person name="Chan A."/>
            <person name="Moskal W.A."/>
            <person name="Town C.D."/>
        </authorList>
    </citation>
    <scope>NUCLEOTIDE SEQUENCE</scope>
</reference>
<organism evidence="2">
    <name type="scientific">Lotus japonicus</name>
    <name type="common">Lotus corniculatus var. japonicus</name>
    <dbReference type="NCBI Taxonomy" id="34305"/>
    <lineage>
        <taxon>Eukaryota</taxon>
        <taxon>Viridiplantae</taxon>
        <taxon>Streptophyta</taxon>
        <taxon>Embryophyta</taxon>
        <taxon>Tracheophyta</taxon>
        <taxon>Spermatophyta</taxon>
        <taxon>Magnoliopsida</taxon>
        <taxon>eudicotyledons</taxon>
        <taxon>Gunneridae</taxon>
        <taxon>Pentapetalae</taxon>
        <taxon>rosids</taxon>
        <taxon>fabids</taxon>
        <taxon>Fabales</taxon>
        <taxon>Fabaceae</taxon>
        <taxon>Papilionoideae</taxon>
        <taxon>50 kb inversion clade</taxon>
        <taxon>NPAAA clade</taxon>
        <taxon>Hologalegina</taxon>
        <taxon>robinioid clade</taxon>
        <taxon>Loteae</taxon>
        <taxon>Lotus</taxon>
    </lineage>
</organism>
<dbReference type="Gene3D" id="3.30.420.10">
    <property type="entry name" value="Ribonuclease H-like superfamily/Ribonuclease H"/>
    <property type="match status" value="1"/>
</dbReference>
<proteinExistence type="evidence at transcript level"/>
<dbReference type="PANTHER" id="PTHR47723">
    <property type="entry name" value="OS05G0353850 PROTEIN"/>
    <property type="match status" value="1"/>
</dbReference>
<dbReference type="InterPro" id="IPR012337">
    <property type="entry name" value="RNaseH-like_sf"/>
</dbReference>
<dbReference type="InterPro" id="IPR044730">
    <property type="entry name" value="RNase_H-like_dom_plant"/>
</dbReference>
<dbReference type="EMBL" id="BT145447">
    <property type="protein sequence ID" value="AFK45241.1"/>
    <property type="molecule type" value="mRNA"/>
</dbReference>
<dbReference type="GO" id="GO:0004523">
    <property type="term" value="F:RNA-DNA hybrid ribonuclease activity"/>
    <property type="evidence" value="ECO:0007669"/>
    <property type="project" value="InterPro"/>
</dbReference>
<dbReference type="CDD" id="cd06222">
    <property type="entry name" value="RNase_H_like"/>
    <property type="match status" value="1"/>
</dbReference>
<evidence type="ECO:0000259" key="1">
    <source>
        <dbReference type="Pfam" id="PF13456"/>
    </source>
</evidence>
<dbReference type="SUPFAM" id="SSF53098">
    <property type="entry name" value="Ribonuclease H-like"/>
    <property type="match status" value="1"/>
</dbReference>
<dbReference type="InterPro" id="IPR036397">
    <property type="entry name" value="RNaseH_sf"/>
</dbReference>
<dbReference type="AlphaFoldDB" id="I3SY99"/>
<dbReference type="InterPro" id="IPR053151">
    <property type="entry name" value="RNase_H-like"/>
</dbReference>
<protein>
    <recommendedName>
        <fullName evidence="1">RNase H type-1 domain-containing protein</fullName>
    </recommendedName>
</protein>
<dbReference type="PANTHER" id="PTHR47723:SF19">
    <property type="entry name" value="POLYNUCLEOTIDYL TRANSFERASE, RIBONUCLEASE H-LIKE SUPERFAMILY PROTEIN"/>
    <property type="match status" value="1"/>
</dbReference>
<sequence length="165" mass="18390">MIEDVKVAAAEQAPLNVVSKVQRHVVLKWTPTLESWVKLNTDGSYSVDEDCAACGGVPRDHHGNFLLGFTMKVGVCSILHAELWGLVHGLRFVLGRGFSKILIEADSAGTIEFLNKGCPVVHPCFPLVREFHHLVGQNCYIHWKHVYREVNFVADSFAKNGLRIL</sequence>
<dbReference type="Pfam" id="PF13456">
    <property type="entry name" value="RVT_3"/>
    <property type="match status" value="1"/>
</dbReference>
<accession>I3SY99</accession>
<dbReference type="GO" id="GO:0003676">
    <property type="term" value="F:nucleic acid binding"/>
    <property type="evidence" value="ECO:0007669"/>
    <property type="project" value="InterPro"/>
</dbReference>
<feature type="domain" description="RNase H type-1" evidence="1">
    <location>
        <begin position="40"/>
        <end position="160"/>
    </location>
</feature>
<evidence type="ECO:0000313" key="2">
    <source>
        <dbReference type="EMBL" id="AFK45241.1"/>
    </source>
</evidence>
<dbReference type="InterPro" id="IPR002156">
    <property type="entry name" value="RNaseH_domain"/>
</dbReference>